<feature type="region of interest" description="Disordered" evidence="1">
    <location>
        <begin position="53"/>
        <end position="74"/>
    </location>
</feature>
<protein>
    <recommendedName>
        <fullName evidence="5">Secreted protein</fullName>
    </recommendedName>
</protein>
<evidence type="ECO:0000256" key="2">
    <source>
        <dbReference type="SAM" id="SignalP"/>
    </source>
</evidence>
<dbReference type="AlphaFoldDB" id="A0AA36H3C2"/>
<gene>
    <name evidence="3" type="ORF">CYNAS_LOCUS15262</name>
</gene>
<keyword evidence="2" id="KW-0732">Signal</keyword>
<evidence type="ECO:0000313" key="3">
    <source>
        <dbReference type="EMBL" id="CAJ0603279.1"/>
    </source>
</evidence>
<name>A0AA36H3C2_CYLNA</name>
<comment type="caution">
    <text evidence="3">The sequence shown here is derived from an EMBL/GenBank/DDBJ whole genome shotgun (WGS) entry which is preliminary data.</text>
</comment>
<reference evidence="3" key="1">
    <citation type="submission" date="2023-07" db="EMBL/GenBank/DDBJ databases">
        <authorList>
            <consortium name="CYATHOMIX"/>
        </authorList>
    </citation>
    <scope>NUCLEOTIDE SEQUENCE</scope>
    <source>
        <strain evidence="3">N/A</strain>
    </source>
</reference>
<sequence length="74" mass="8451">MRFTIRLLLIFFIVFTVQSGNVDYTDDEWGHHHGRFEHGPHHSGEIIADFDDNQAATNESEEIAPEPENVTVSI</sequence>
<accession>A0AA36H3C2</accession>
<keyword evidence="4" id="KW-1185">Reference proteome</keyword>
<proteinExistence type="predicted"/>
<evidence type="ECO:0008006" key="5">
    <source>
        <dbReference type="Google" id="ProtNLM"/>
    </source>
</evidence>
<evidence type="ECO:0000256" key="1">
    <source>
        <dbReference type="SAM" id="MobiDB-lite"/>
    </source>
</evidence>
<evidence type="ECO:0000313" key="4">
    <source>
        <dbReference type="Proteomes" id="UP001176961"/>
    </source>
</evidence>
<feature type="chain" id="PRO_5041400733" description="Secreted protein" evidence="2">
    <location>
        <begin position="20"/>
        <end position="74"/>
    </location>
</feature>
<dbReference type="EMBL" id="CATQJL010000305">
    <property type="protein sequence ID" value="CAJ0603279.1"/>
    <property type="molecule type" value="Genomic_DNA"/>
</dbReference>
<feature type="signal peptide" evidence="2">
    <location>
        <begin position="1"/>
        <end position="19"/>
    </location>
</feature>
<organism evidence="3 4">
    <name type="scientific">Cylicocyclus nassatus</name>
    <name type="common">Nematode worm</name>
    <dbReference type="NCBI Taxonomy" id="53992"/>
    <lineage>
        <taxon>Eukaryota</taxon>
        <taxon>Metazoa</taxon>
        <taxon>Ecdysozoa</taxon>
        <taxon>Nematoda</taxon>
        <taxon>Chromadorea</taxon>
        <taxon>Rhabditida</taxon>
        <taxon>Rhabditina</taxon>
        <taxon>Rhabditomorpha</taxon>
        <taxon>Strongyloidea</taxon>
        <taxon>Strongylidae</taxon>
        <taxon>Cylicocyclus</taxon>
    </lineage>
</organism>
<dbReference type="Proteomes" id="UP001176961">
    <property type="component" value="Unassembled WGS sequence"/>
</dbReference>